<evidence type="ECO:0000256" key="2">
    <source>
        <dbReference type="ARBA" id="ARBA00007520"/>
    </source>
</evidence>
<feature type="transmembrane region" description="Helical" evidence="7">
    <location>
        <begin position="104"/>
        <end position="125"/>
    </location>
</feature>
<comment type="subcellular location">
    <subcellularLocation>
        <location evidence="1">Membrane</location>
        <topology evidence="1">Multi-pass membrane protein</topology>
    </subcellularLocation>
</comment>
<dbReference type="Gene3D" id="1.20.1720.10">
    <property type="entry name" value="Multidrug resistance protein D"/>
    <property type="match status" value="1"/>
</dbReference>
<feature type="transmembrane region" description="Helical" evidence="7">
    <location>
        <begin position="477"/>
        <end position="498"/>
    </location>
</feature>
<dbReference type="InterPro" id="IPR020846">
    <property type="entry name" value="MFS_dom"/>
</dbReference>
<dbReference type="PRINTS" id="PR01036">
    <property type="entry name" value="TCRTETB"/>
</dbReference>
<dbReference type="InterPro" id="IPR036259">
    <property type="entry name" value="MFS_trans_sf"/>
</dbReference>
<keyword evidence="10" id="KW-1185">Reference proteome</keyword>
<evidence type="ECO:0000256" key="5">
    <source>
        <dbReference type="ARBA" id="ARBA00023136"/>
    </source>
</evidence>
<keyword evidence="3 7" id="KW-0812">Transmembrane</keyword>
<feature type="transmembrane region" description="Helical" evidence="7">
    <location>
        <begin position="137"/>
        <end position="159"/>
    </location>
</feature>
<accession>A0A5M9JXP7</accession>
<feature type="transmembrane region" description="Helical" evidence="7">
    <location>
        <begin position="275"/>
        <end position="300"/>
    </location>
</feature>
<dbReference type="GO" id="GO:0005886">
    <property type="term" value="C:plasma membrane"/>
    <property type="evidence" value="ECO:0007669"/>
    <property type="project" value="TreeGrafter"/>
</dbReference>
<feature type="transmembrane region" description="Helical" evidence="7">
    <location>
        <begin position="400"/>
        <end position="424"/>
    </location>
</feature>
<name>A0A5M9JXP7_MONFR</name>
<dbReference type="Proteomes" id="UP000322873">
    <property type="component" value="Unassembled WGS sequence"/>
</dbReference>
<evidence type="ECO:0000256" key="6">
    <source>
        <dbReference type="SAM" id="MobiDB-lite"/>
    </source>
</evidence>
<dbReference type="AlphaFoldDB" id="A0A5M9JXP7"/>
<feature type="transmembrane region" description="Helical" evidence="7">
    <location>
        <begin position="165"/>
        <end position="187"/>
    </location>
</feature>
<feature type="domain" description="Major facilitator superfamily (MFS) profile" evidence="8">
    <location>
        <begin position="13"/>
        <end position="507"/>
    </location>
</feature>
<sequence>MAHRSQRRSFYPILICLCICIFIATLDTVIVAASLPAIASSLKATSSQAYWCGSGFLFAQTVAQPIYGGFAETFGYKFCLLLALGIFTGASLLCALAQDIGWLIGARVVQGLGSAGINVMVNVIMTDLVPLDQRAKYMGMIQLSGAFGLCSGVIIGAAASERATWRWIFYINLPICIPTILAIFIFLQQSIGPRDVVKSLKNFDFIGMTLFTGSLISILYGITGGGILYSWSSGHIVSSLVIGAVGVTFTMVYEGFIALNPMIPPRIFKDRTASLGYLTTWCQALVLWAYAYFITLYFVVCKKHSLFGSAVQSLSAIAVVPFAAAAGGIAMSITKRFKWINVFAAALMTIGFALISQLDVHSNHASQIGFQIISAIGGGILFPGRLCAVQAPQKLVDVGIATALVSFFTSLGEAFGVAIGDAVFQNRWDMKLKKNIKEGLIPEEFIVGHKMAESIGKALDGFPQNVQDIYRGMMADVIGSLWVVVTVFAGIALVGCVISKDISLDGVEIASEDVAGVEPVEVNSEEDGTNGIQSPPEKL</sequence>
<feature type="region of interest" description="Disordered" evidence="6">
    <location>
        <begin position="518"/>
        <end position="539"/>
    </location>
</feature>
<dbReference type="PANTHER" id="PTHR23501:SF102">
    <property type="entry name" value="DRUG TRANSPORTER, PUTATIVE (AFU_ORTHOLOGUE AFUA_3G08530)-RELATED"/>
    <property type="match status" value="1"/>
</dbReference>
<evidence type="ECO:0000259" key="8">
    <source>
        <dbReference type="PROSITE" id="PS50850"/>
    </source>
</evidence>
<feature type="transmembrane region" description="Helical" evidence="7">
    <location>
        <begin position="208"/>
        <end position="231"/>
    </location>
</feature>
<dbReference type="InterPro" id="IPR011701">
    <property type="entry name" value="MFS"/>
</dbReference>
<feature type="transmembrane region" description="Helical" evidence="7">
    <location>
        <begin position="79"/>
        <end position="98"/>
    </location>
</feature>
<keyword evidence="5 7" id="KW-0472">Membrane</keyword>
<feature type="transmembrane region" description="Helical" evidence="7">
    <location>
        <begin position="339"/>
        <end position="356"/>
    </location>
</feature>
<organism evidence="9 10">
    <name type="scientific">Monilinia fructicola</name>
    <name type="common">Brown rot fungus</name>
    <name type="synonym">Ciboria fructicola</name>
    <dbReference type="NCBI Taxonomy" id="38448"/>
    <lineage>
        <taxon>Eukaryota</taxon>
        <taxon>Fungi</taxon>
        <taxon>Dikarya</taxon>
        <taxon>Ascomycota</taxon>
        <taxon>Pezizomycotina</taxon>
        <taxon>Leotiomycetes</taxon>
        <taxon>Helotiales</taxon>
        <taxon>Sclerotiniaceae</taxon>
        <taxon>Monilinia</taxon>
    </lineage>
</organism>
<evidence type="ECO:0000256" key="4">
    <source>
        <dbReference type="ARBA" id="ARBA00022989"/>
    </source>
</evidence>
<dbReference type="PROSITE" id="PS50850">
    <property type="entry name" value="MFS"/>
    <property type="match status" value="1"/>
</dbReference>
<gene>
    <name evidence="9" type="ORF">EYC84_004993</name>
</gene>
<evidence type="ECO:0000256" key="1">
    <source>
        <dbReference type="ARBA" id="ARBA00004141"/>
    </source>
</evidence>
<feature type="transmembrane region" description="Helical" evidence="7">
    <location>
        <begin position="237"/>
        <end position="263"/>
    </location>
</feature>
<evidence type="ECO:0000256" key="3">
    <source>
        <dbReference type="ARBA" id="ARBA00022692"/>
    </source>
</evidence>
<dbReference type="PANTHER" id="PTHR23501">
    <property type="entry name" value="MAJOR FACILITATOR SUPERFAMILY"/>
    <property type="match status" value="1"/>
</dbReference>
<keyword evidence="4 7" id="KW-1133">Transmembrane helix</keyword>
<comment type="similarity">
    <text evidence="2">Belongs to the major facilitator superfamily. TCR/Tet family.</text>
</comment>
<evidence type="ECO:0000313" key="10">
    <source>
        <dbReference type="Proteomes" id="UP000322873"/>
    </source>
</evidence>
<dbReference type="EMBL" id="VICG01000003">
    <property type="protein sequence ID" value="KAA8573407.1"/>
    <property type="molecule type" value="Genomic_DNA"/>
</dbReference>
<dbReference type="VEuPathDB" id="FungiDB:MFRU_038g00630"/>
<reference evidence="9 10" key="1">
    <citation type="submission" date="2019-06" db="EMBL/GenBank/DDBJ databases">
        <title>Genome Sequence of the Brown Rot Fungal Pathogen Monilinia fructicola.</title>
        <authorList>
            <person name="De Miccolis Angelini R.M."/>
            <person name="Landi L."/>
            <person name="Abate D."/>
            <person name="Pollastro S."/>
            <person name="Romanazzi G."/>
            <person name="Faretra F."/>
        </authorList>
    </citation>
    <scope>NUCLEOTIDE SEQUENCE [LARGE SCALE GENOMIC DNA]</scope>
    <source>
        <strain evidence="9 10">Mfrc123</strain>
    </source>
</reference>
<dbReference type="SUPFAM" id="SSF103473">
    <property type="entry name" value="MFS general substrate transporter"/>
    <property type="match status" value="1"/>
</dbReference>
<evidence type="ECO:0000313" key="9">
    <source>
        <dbReference type="EMBL" id="KAA8573407.1"/>
    </source>
</evidence>
<comment type="caution">
    <text evidence="9">The sequence shown here is derived from an EMBL/GenBank/DDBJ whole genome shotgun (WGS) entry which is preliminary data.</text>
</comment>
<feature type="transmembrane region" description="Helical" evidence="7">
    <location>
        <begin position="368"/>
        <end position="388"/>
    </location>
</feature>
<dbReference type="GO" id="GO:0022857">
    <property type="term" value="F:transmembrane transporter activity"/>
    <property type="evidence" value="ECO:0007669"/>
    <property type="project" value="InterPro"/>
</dbReference>
<evidence type="ECO:0000256" key="7">
    <source>
        <dbReference type="SAM" id="Phobius"/>
    </source>
</evidence>
<protein>
    <recommendedName>
        <fullName evidence="8">Major facilitator superfamily (MFS) profile domain-containing protein</fullName>
    </recommendedName>
</protein>
<feature type="transmembrane region" description="Helical" evidence="7">
    <location>
        <begin position="306"/>
        <end position="327"/>
    </location>
</feature>
<dbReference type="Pfam" id="PF07690">
    <property type="entry name" value="MFS_1"/>
    <property type="match status" value="1"/>
</dbReference>
<proteinExistence type="inferred from homology"/>